<sequence length="270" mass="29688">MQGITIKAIPSCSVDDFGLGVMLKSKQIKKMVSSYVGENEEFERQYLTGELDVELTPQEREFKGQKYIMEESITGDYGLLKAWKADETGNLLFRKTARNFNPLMARAAKVAIAEVEEIVPMGQLDPEAIHLPGIYIDKLVLGKGYEKRIERLTLASNKTTDQDSKRERIVQRAAKEFSDGMCVNLGIGMPMLASNYIPEGMTVHLQSENGILGLGPFPAKNQVDPELINAGKETVTVLPGASYFASDDSFAMIRGCVIALVIDGLGVMCN</sequence>
<dbReference type="SMART" id="SM00882">
    <property type="entry name" value="CoA_trans"/>
    <property type="match status" value="1"/>
</dbReference>
<dbReference type="GO" id="GO:0008260">
    <property type="term" value="F:succinyl-CoA:3-oxo-acid CoA-transferase activity"/>
    <property type="evidence" value="ECO:0007669"/>
    <property type="project" value="TreeGrafter"/>
</dbReference>
<dbReference type="STRING" id="1246581.A0A2H9TNJ5"/>
<dbReference type="EMBL" id="MTSL01000068">
    <property type="protein sequence ID" value="PJF19292.1"/>
    <property type="molecule type" value="Genomic_DNA"/>
</dbReference>
<keyword evidence="2" id="KW-1185">Reference proteome</keyword>
<name>A0A2H9TNJ5_9FUNG</name>
<dbReference type="Pfam" id="PF01144">
    <property type="entry name" value="CoA_trans"/>
    <property type="match status" value="3"/>
</dbReference>
<dbReference type="PANTHER" id="PTHR13707:SF23">
    <property type="entry name" value="SUCCINYL-COA:3-KETOACID-COENZYME A TRANSFERASE"/>
    <property type="match status" value="1"/>
</dbReference>
<reference evidence="1 2" key="1">
    <citation type="submission" date="2016-10" db="EMBL/GenBank/DDBJ databases">
        <title>The genome of Paramicrosporidium saccamoebae is the missing link in understanding Cryptomycota and Microsporidia evolution.</title>
        <authorList>
            <person name="Quandt C.A."/>
            <person name="Beaudet D."/>
            <person name="Corsaro D."/>
            <person name="Michel R."/>
            <person name="Corradi N."/>
            <person name="James T."/>
        </authorList>
    </citation>
    <scope>NUCLEOTIDE SEQUENCE [LARGE SCALE GENOMIC DNA]</scope>
    <source>
        <strain evidence="1 2">KSL3</strain>
    </source>
</reference>
<dbReference type="Gene3D" id="3.40.1080.10">
    <property type="entry name" value="Glutaconate Coenzyme A-transferase"/>
    <property type="match status" value="3"/>
</dbReference>
<proteinExistence type="predicted"/>
<organism evidence="1 2">
    <name type="scientific">Paramicrosporidium saccamoebae</name>
    <dbReference type="NCBI Taxonomy" id="1246581"/>
    <lineage>
        <taxon>Eukaryota</taxon>
        <taxon>Fungi</taxon>
        <taxon>Fungi incertae sedis</taxon>
        <taxon>Cryptomycota</taxon>
        <taxon>Cryptomycota incertae sedis</taxon>
        <taxon>Paramicrosporidium</taxon>
    </lineage>
</organism>
<dbReference type="PANTHER" id="PTHR13707">
    <property type="entry name" value="KETOACID-COENZYME A TRANSFERASE"/>
    <property type="match status" value="1"/>
</dbReference>
<protein>
    <submittedName>
        <fullName evidence="1">Succinyl-CoA:3-ketoacid-coenzyme A transferase</fullName>
    </submittedName>
</protein>
<keyword evidence="1" id="KW-0808">Transferase</keyword>
<dbReference type="AlphaFoldDB" id="A0A2H9TNJ5"/>
<dbReference type="InterPro" id="IPR004164">
    <property type="entry name" value="CoA_transf_AS"/>
</dbReference>
<accession>A0A2H9TNJ5</accession>
<dbReference type="Proteomes" id="UP000240830">
    <property type="component" value="Unassembled WGS sequence"/>
</dbReference>
<dbReference type="InterPro" id="IPR004165">
    <property type="entry name" value="CoA_trans_fam_I"/>
</dbReference>
<evidence type="ECO:0000313" key="2">
    <source>
        <dbReference type="Proteomes" id="UP000240830"/>
    </source>
</evidence>
<comment type="caution">
    <text evidence="1">The sequence shown here is derived from an EMBL/GenBank/DDBJ whole genome shotgun (WGS) entry which is preliminary data.</text>
</comment>
<gene>
    <name evidence="1" type="ORF">PSACC_00892</name>
</gene>
<dbReference type="OrthoDB" id="1933379at2759"/>
<dbReference type="PROSITE" id="PS01274">
    <property type="entry name" value="COA_TRANSF_2"/>
    <property type="match status" value="1"/>
</dbReference>
<evidence type="ECO:0000313" key="1">
    <source>
        <dbReference type="EMBL" id="PJF19292.1"/>
    </source>
</evidence>
<dbReference type="InterPro" id="IPR037171">
    <property type="entry name" value="NagB/RpiA_transferase-like"/>
</dbReference>
<dbReference type="SUPFAM" id="SSF100950">
    <property type="entry name" value="NagB/RpiA/CoA transferase-like"/>
    <property type="match status" value="1"/>
</dbReference>